<dbReference type="EMBL" id="JAFBEB010000006">
    <property type="protein sequence ID" value="MBM7590503.1"/>
    <property type="molecule type" value="Genomic_DNA"/>
</dbReference>
<evidence type="ECO:0000256" key="1">
    <source>
        <dbReference type="ARBA" id="ARBA00004651"/>
    </source>
</evidence>
<feature type="binding site" evidence="10">
    <location>
        <position position="74"/>
    </location>
    <ligand>
        <name>Na(+)</name>
        <dbReference type="ChEBI" id="CHEBI:29101"/>
        <note>structural</note>
    </ligand>
</feature>
<dbReference type="InterPro" id="IPR003691">
    <property type="entry name" value="FluC"/>
</dbReference>
<keyword evidence="6 10" id="KW-0407">Ion channel</keyword>
<keyword evidence="12" id="KW-1185">Reference proteome</keyword>
<dbReference type="PANTHER" id="PTHR28259">
    <property type="entry name" value="FLUORIDE EXPORT PROTEIN 1-RELATED"/>
    <property type="match status" value="1"/>
</dbReference>
<evidence type="ECO:0000313" key="11">
    <source>
        <dbReference type="EMBL" id="MBM7590503.1"/>
    </source>
</evidence>
<comment type="caution">
    <text evidence="11">The sequence shown here is derived from an EMBL/GenBank/DDBJ whole genome shotgun (WGS) entry which is preliminary data.</text>
</comment>
<evidence type="ECO:0000256" key="5">
    <source>
        <dbReference type="ARBA" id="ARBA00023136"/>
    </source>
</evidence>
<evidence type="ECO:0000256" key="2">
    <source>
        <dbReference type="ARBA" id="ARBA00022475"/>
    </source>
</evidence>
<dbReference type="NCBIfam" id="TIGR00494">
    <property type="entry name" value="crcB"/>
    <property type="match status" value="1"/>
</dbReference>
<feature type="transmembrane region" description="Helical" evidence="10">
    <location>
        <begin position="33"/>
        <end position="50"/>
    </location>
</feature>
<keyword evidence="10" id="KW-0813">Transport</keyword>
<dbReference type="Pfam" id="PF02537">
    <property type="entry name" value="CRCB"/>
    <property type="match status" value="1"/>
</dbReference>
<keyword evidence="10" id="KW-0406">Ion transport</keyword>
<evidence type="ECO:0000256" key="9">
    <source>
        <dbReference type="ARBA" id="ARBA00049940"/>
    </source>
</evidence>
<organism evidence="11 12">
    <name type="scientific">Brevibacillus fulvus</name>
    <dbReference type="NCBI Taxonomy" id="1125967"/>
    <lineage>
        <taxon>Bacteria</taxon>
        <taxon>Bacillati</taxon>
        <taxon>Bacillota</taxon>
        <taxon>Bacilli</taxon>
        <taxon>Bacillales</taxon>
        <taxon>Paenibacillaceae</taxon>
        <taxon>Brevibacillus</taxon>
    </lineage>
</organism>
<keyword evidence="5 10" id="KW-0472">Membrane</keyword>
<feature type="transmembrane region" description="Helical" evidence="10">
    <location>
        <begin position="96"/>
        <end position="117"/>
    </location>
</feature>
<accession>A0A938XZM1</accession>
<protein>
    <recommendedName>
        <fullName evidence="10">Fluoride-specific ion channel FluC</fullName>
    </recommendedName>
</protein>
<evidence type="ECO:0000256" key="10">
    <source>
        <dbReference type="HAMAP-Rule" id="MF_00454"/>
    </source>
</evidence>
<keyword evidence="2 10" id="KW-1003">Cell membrane</keyword>
<sequence length="124" mass="13343">MAWLAVAAGGAIGSVLRYGLGLLANQPAWPWGTWIVNVLGSFLIGFFMVIGKEQGSWSPQLYLLLTTGMLGGFTTFSTLSLEATTYILQGQWLRGLLYLVSSVALGLAAAWLGIWLARQMFAQG</sequence>
<feature type="transmembrane region" description="Helical" evidence="10">
    <location>
        <begin position="62"/>
        <end position="81"/>
    </location>
</feature>
<evidence type="ECO:0000256" key="4">
    <source>
        <dbReference type="ARBA" id="ARBA00022989"/>
    </source>
</evidence>
<evidence type="ECO:0000256" key="7">
    <source>
        <dbReference type="ARBA" id="ARBA00035120"/>
    </source>
</evidence>
<dbReference type="GO" id="GO:0062054">
    <property type="term" value="F:fluoride channel activity"/>
    <property type="evidence" value="ECO:0007669"/>
    <property type="project" value="UniProtKB-UniRule"/>
</dbReference>
<dbReference type="GO" id="GO:0046872">
    <property type="term" value="F:metal ion binding"/>
    <property type="evidence" value="ECO:0007669"/>
    <property type="project" value="UniProtKB-KW"/>
</dbReference>
<keyword evidence="3 10" id="KW-0812">Transmembrane</keyword>
<dbReference type="GO" id="GO:0005886">
    <property type="term" value="C:plasma membrane"/>
    <property type="evidence" value="ECO:0007669"/>
    <property type="project" value="UniProtKB-SubCell"/>
</dbReference>
<evidence type="ECO:0000256" key="8">
    <source>
        <dbReference type="ARBA" id="ARBA00035585"/>
    </source>
</evidence>
<reference evidence="11" key="1">
    <citation type="submission" date="2021-01" db="EMBL/GenBank/DDBJ databases">
        <title>Genomic Encyclopedia of Type Strains, Phase IV (KMG-IV): sequencing the most valuable type-strain genomes for metagenomic binning, comparative biology and taxonomic classification.</title>
        <authorList>
            <person name="Goeker M."/>
        </authorList>
    </citation>
    <scope>NUCLEOTIDE SEQUENCE</scope>
    <source>
        <strain evidence="11">DSM 25523</strain>
    </source>
</reference>
<dbReference type="AlphaFoldDB" id="A0A938XZM1"/>
<comment type="similarity">
    <text evidence="7 10">Belongs to the fluoride channel Fluc/FEX (TC 1.A.43) family.</text>
</comment>
<comment type="subcellular location">
    <subcellularLocation>
        <location evidence="1 10">Cell membrane</location>
        <topology evidence="1 10">Multi-pass membrane protein</topology>
    </subcellularLocation>
</comment>
<dbReference type="RefSeq" id="WP_204518249.1">
    <property type="nucleotide sequence ID" value="NZ_BAABIN010000002.1"/>
</dbReference>
<comment type="function">
    <text evidence="9 10">Fluoride-specific ion channel. Important for reducing fluoride concentration in the cell, thus reducing its toxicity.</text>
</comment>
<evidence type="ECO:0000313" key="12">
    <source>
        <dbReference type="Proteomes" id="UP000717624"/>
    </source>
</evidence>
<gene>
    <name evidence="10" type="primary">fluC</name>
    <name evidence="10" type="synonym">crcB</name>
    <name evidence="11" type="ORF">JOD01_002107</name>
</gene>
<dbReference type="HAMAP" id="MF_00454">
    <property type="entry name" value="FluC"/>
    <property type="match status" value="1"/>
</dbReference>
<comment type="catalytic activity">
    <reaction evidence="8">
        <text>fluoride(in) = fluoride(out)</text>
        <dbReference type="Rhea" id="RHEA:76159"/>
        <dbReference type="ChEBI" id="CHEBI:17051"/>
    </reaction>
    <physiologicalReaction direction="left-to-right" evidence="8">
        <dbReference type="Rhea" id="RHEA:76160"/>
    </physiologicalReaction>
</comment>
<comment type="activity regulation">
    <text evidence="10">Na(+) is not transported, but it plays an essential structural role and its presence is essential for fluoride channel function.</text>
</comment>
<feature type="binding site" evidence="10">
    <location>
        <position position="71"/>
    </location>
    <ligand>
        <name>Na(+)</name>
        <dbReference type="ChEBI" id="CHEBI:29101"/>
        <note>structural</note>
    </ligand>
</feature>
<dbReference type="GO" id="GO:0140114">
    <property type="term" value="P:cellular detoxification of fluoride"/>
    <property type="evidence" value="ECO:0007669"/>
    <property type="project" value="UniProtKB-UniRule"/>
</dbReference>
<keyword evidence="4 10" id="KW-1133">Transmembrane helix</keyword>
<name>A0A938XZM1_9BACL</name>
<proteinExistence type="inferred from homology"/>
<keyword evidence="10" id="KW-0915">Sodium</keyword>
<dbReference type="PANTHER" id="PTHR28259:SF1">
    <property type="entry name" value="FLUORIDE EXPORT PROTEIN 1-RELATED"/>
    <property type="match status" value="1"/>
</dbReference>
<evidence type="ECO:0000256" key="3">
    <source>
        <dbReference type="ARBA" id="ARBA00022692"/>
    </source>
</evidence>
<evidence type="ECO:0000256" key="6">
    <source>
        <dbReference type="ARBA" id="ARBA00023303"/>
    </source>
</evidence>
<dbReference type="Proteomes" id="UP000717624">
    <property type="component" value="Unassembled WGS sequence"/>
</dbReference>
<keyword evidence="10" id="KW-0479">Metal-binding</keyword>